<organism evidence="2 3">
    <name type="scientific">Myriangium duriaei CBS 260.36</name>
    <dbReference type="NCBI Taxonomy" id="1168546"/>
    <lineage>
        <taxon>Eukaryota</taxon>
        <taxon>Fungi</taxon>
        <taxon>Dikarya</taxon>
        <taxon>Ascomycota</taxon>
        <taxon>Pezizomycotina</taxon>
        <taxon>Dothideomycetes</taxon>
        <taxon>Dothideomycetidae</taxon>
        <taxon>Myriangiales</taxon>
        <taxon>Myriangiaceae</taxon>
        <taxon>Myriangium</taxon>
    </lineage>
</organism>
<keyword evidence="3" id="KW-1185">Reference proteome</keyword>
<proteinExistence type="predicted"/>
<evidence type="ECO:0000256" key="1">
    <source>
        <dbReference type="SAM" id="MobiDB-lite"/>
    </source>
</evidence>
<feature type="region of interest" description="Disordered" evidence="1">
    <location>
        <begin position="65"/>
        <end position="115"/>
    </location>
</feature>
<evidence type="ECO:0000313" key="3">
    <source>
        <dbReference type="Proteomes" id="UP000799439"/>
    </source>
</evidence>
<sequence>MAPWTNCPETERVLCRMHGLGGAETGFLTEVRGADPVGGGRWSCIVMLVAFAALCGSHGLQKVNNHGGTLLPETTSGNKGWGGGSGKPGATALLPAPLRTRSTGQRCRRGSDLGG</sequence>
<dbReference type="EMBL" id="ML996082">
    <property type="protein sequence ID" value="KAF2155810.1"/>
    <property type="molecule type" value="Genomic_DNA"/>
</dbReference>
<accession>A0A9P4J816</accession>
<dbReference type="Proteomes" id="UP000799439">
    <property type="component" value="Unassembled WGS sequence"/>
</dbReference>
<comment type="caution">
    <text evidence="2">The sequence shown here is derived from an EMBL/GenBank/DDBJ whole genome shotgun (WGS) entry which is preliminary data.</text>
</comment>
<protein>
    <submittedName>
        <fullName evidence="2">Uncharacterized protein</fullName>
    </submittedName>
</protein>
<gene>
    <name evidence="2" type="ORF">K461DRAFT_265307</name>
</gene>
<reference evidence="2" key="1">
    <citation type="journal article" date="2020" name="Stud. Mycol.">
        <title>101 Dothideomycetes genomes: a test case for predicting lifestyles and emergence of pathogens.</title>
        <authorList>
            <person name="Haridas S."/>
            <person name="Albert R."/>
            <person name="Binder M."/>
            <person name="Bloem J."/>
            <person name="Labutti K."/>
            <person name="Salamov A."/>
            <person name="Andreopoulos B."/>
            <person name="Baker S."/>
            <person name="Barry K."/>
            <person name="Bills G."/>
            <person name="Bluhm B."/>
            <person name="Cannon C."/>
            <person name="Castanera R."/>
            <person name="Culley D."/>
            <person name="Daum C."/>
            <person name="Ezra D."/>
            <person name="Gonzalez J."/>
            <person name="Henrissat B."/>
            <person name="Kuo A."/>
            <person name="Liang C."/>
            <person name="Lipzen A."/>
            <person name="Lutzoni F."/>
            <person name="Magnuson J."/>
            <person name="Mondo S."/>
            <person name="Nolan M."/>
            <person name="Ohm R."/>
            <person name="Pangilinan J."/>
            <person name="Park H.-J."/>
            <person name="Ramirez L."/>
            <person name="Alfaro M."/>
            <person name="Sun H."/>
            <person name="Tritt A."/>
            <person name="Yoshinaga Y."/>
            <person name="Zwiers L.-H."/>
            <person name="Turgeon B."/>
            <person name="Goodwin S."/>
            <person name="Spatafora J."/>
            <person name="Crous P."/>
            <person name="Grigoriev I."/>
        </authorList>
    </citation>
    <scope>NUCLEOTIDE SEQUENCE</scope>
    <source>
        <strain evidence="2">CBS 260.36</strain>
    </source>
</reference>
<feature type="compositionally biased region" description="Polar residues" evidence="1">
    <location>
        <begin position="65"/>
        <end position="75"/>
    </location>
</feature>
<evidence type="ECO:0000313" key="2">
    <source>
        <dbReference type="EMBL" id="KAF2155810.1"/>
    </source>
</evidence>
<dbReference type="AlphaFoldDB" id="A0A9P4J816"/>
<name>A0A9P4J816_9PEZI</name>